<evidence type="ECO:0000256" key="1">
    <source>
        <dbReference type="SAM" id="Phobius"/>
    </source>
</evidence>
<evidence type="ECO:0000313" key="2">
    <source>
        <dbReference type="EMBL" id="CAE0668139.1"/>
    </source>
</evidence>
<dbReference type="EMBL" id="HBIV01027606">
    <property type="protein sequence ID" value="CAE0668139.1"/>
    <property type="molecule type" value="Transcribed_RNA"/>
</dbReference>
<keyword evidence="1" id="KW-1133">Transmembrane helix</keyword>
<dbReference type="AlphaFoldDB" id="A0A7S4DSZ1"/>
<sequence length="111" mass="11860">MRVSVCVPSRANVPRAADTCPVSSPARVSCASSPTCVSCVSLCSEFPGGCGSDCIWDRTCNLCALWMCVCVCLMCTQLSPVIGPILRLPIVKRMKGMCDYCMGRSESTLPE</sequence>
<organism evidence="2">
    <name type="scientific">Lotharella globosa</name>
    <dbReference type="NCBI Taxonomy" id="91324"/>
    <lineage>
        <taxon>Eukaryota</taxon>
        <taxon>Sar</taxon>
        <taxon>Rhizaria</taxon>
        <taxon>Cercozoa</taxon>
        <taxon>Chlorarachniophyceae</taxon>
        <taxon>Lotharella</taxon>
    </lineage>
</organism>
<keyword evidence="1" id="KW-0472">Membrane</keyword>
<proteinExistence type="predicted"/>
<feature type="transmembrane region" description="Helical" evidence="1">
    <location>
        <begin position="64"/>
        <end position="86"/>
    </location>
</feature>
<reference evidence="2" key="1">
    <citation type="submission" date="2021-01" db="EMBL/GenBank/DDBJ databases">
        <authorList>
            <person name="Corre E."/>
            <person name="Pelletier E."/>
            <person name="Niang G."/>
            <person name="Scheremetjew M."/>
            <person name="Finn R."/>
            <person name="Kale V."/>
            <person name="Holt S."/>
            <person name="Cochrane G."/>
            <person name="Meng A."/>
            <person name="Brown T."/>
            <person name="Cohen L."/>
        </authorList>
    </citation>
    <scope>NUCLEOTIDE SEQUENCE</scope>
    <source>
        <strain evidence="2">CCCM811</strain>
    </source>
</reference>
<protein>
    <submittedName>
        <fullName evidence="2">Uncharacterized protein</fullName>
    </submittedName>
</protein>
<gene>
    <name evidence="2" type="ORF">LGLO00237_LOCUS19762</name>
</gene>
<keyword evidence="1" id="KW-0812">Transmembrane</keyword>
<accession>A0A7S4DSZ1</accession>
<name>A0A7S4DSZ1_9EUKA</name>